<comment type="caution">
    <text evidence="3">The sequence shown here is derived from an EMBL/GenBank/DDBJ whole genome shotgun (WGS) entry which is preliminary data.</text>
</comment>
<keyword evidence="4" id="KW-1185">Reference proteome</keyword>
<evidence type="ECO:0000259" key="2">
    <source>
        <dbReference type="Pfam" id="PF13472"/>
    </source>
</evidence>
<dbReference type="EMBL" id="WJHE01000345">
    <property type="protein sequence ID" value="MST32623.1"/>
    <property type="molecule type" value="Genomic_DNA"/>
</dbReference>
<feature type="chain" id="PRO_5047543536" evidence="1">
    <location>
        <begin position="34"/>
        <end position="312"/>
    </location>
</feature>
<evidence type="ECO:0000313" key="4">
    <source>
        <dbReference type="Proteomes" id="UP000437736"/>
    </source>
</evidence>
<proteinExistence type="predicted"/>
<sequence>MSRPTTRLLRRAALTAAGFLAAGSLALPGIASAHPAHHPPGVAPVVAGSDYLALGDSVSFGYREPDTTPAPVYTDQAQFVGFPEQVAAALGLHVANLACPGETSASLINPAAPSNGCENSYVNGKQQPVGYRRSYPLHEQYRGSQLAAGVRYLRSHPHTRLVTLMIGANDGFLCQAETADHCTSPTELAAVAKTIATNVGRILFTLRVTAHYRGQIVLVQYYSTDYAVALDNQQTELLNAAMEAGARPFHVEVAPTFAAFGAASRYSAADPCTAGLLTQLTSGGKPTGSCGVHPSPAGQDVLAQTVEATVVK</sequence>
<evidence type="ECO:0000313" key="3">
    <source>
        <dbReference type="EMBL" id="MST32623.1"/>
    </source>
</evidence>
<reference evidence="3 4" key="1">
    <citation type="submission" date="2019-11" db="EMBL/GenBank/DDBJ databases">
        <title>Acidiferrimicrobium australis gen. nov., sp. nov., an acidophilic and obligately heterotrophic, member of the Actinobacteria that catalyses dissimilatory oxido- reduction of iron isolated from metal-rich acidic water in Chile.</title>
        <authorList>
            <person name="Gonzalez D."/>
            <person name="Huber K."/>
            <person name="Hedrich S."/>
            <person name="Rojas-Villalobos C."/>
            <person name="Quatrini R."/>
            <person name="Dinamarca M.A."/>
            <person name="Schwarz A."/>
            <person name="Canales C."/>
            <person name="Nancucheo I."/>
        </authorList>
    </citation>
    <scope>NUCLEOTIDE SEQUENCE [LARGE SCALE GENOMIC DNA]</scope>
    <source>
        <strain evidence="3 4">USS-CCA1</strain>
    </source>
</reference>
<dbReference type="GO" id="GO:0016787">
    <property type="term" value="F:hydrolase activity"/>
    <property type="evidence" value="ECO:0007669"/>
    <property type="project" value="UniProtKB-KW"/>
</dbReference>
<feature type="signal peptide" evidence="1">
    <location>
        <begin position="1"/>
        <end position="33"/>
    </location>
</feature>
<dbReference type="Gene3D" id="3.40.50.1110">
    <property type="entry name" value="SGNH hydrolase"/>
    <property type="match status" value="1"/>
</dbReference>
<protein>
    <submittedName>
        <fullName evidence="3">SGNH/GDSL hydrolase family protein</fullName>
    </submittedName>
</protein>
<accession>A0ABW9QSZ6</accession>
<dbReference type="PROSITE" id="PS51318">
    <property type="entry name" value="TAT"/>
    <property type="match status" value="1"/>
</dbReference>
<feature type="domain" description="SGNH hydrolase-type esterase" evidence="2">
    <location>
        <begin position="53"/>
        <end position="300"/>
    </location>
</feature>
<dbReference type="SUPFAM" id="SSF52266">
    <property type="entry name" value="SGNH hydrolase"/>
    <property type="match status" value="1"/>
</dbReference>
<evidence type="ECO:0000256" key="1">
    <source>
        <dbReference type="SAM" id="SignalP"/>
    </source>
</evidence>
<organism evidence="3 4">
    <name type="scientific">Acidiferrimicrobium australe</name>
    <dbReference type="NCBI Taxonomy" id="2664430"/>
    <lineage>
        <taxon>Bacteria</taxon>
        <taxon>Bacillati</taxon>
        <taxon>Actinomycetota</taxon>
        <taxon>Acidimicrobiia</taxon>
        <taxon>Acidimicrobiales</taxon>
        <taxon>Acidimicrobiaceae</taxon>
        <taxon>Acidiferrimicrobium</taxon>
    </lineage>
</organism>
<dbReference type="InterPro" id="IPR006311">
    <property type="entry name" value="TAT_signal"/>
</dbReference>
<keyword evidence="1" id="KW-0732">Signal</keyword>
<dbReference type="InterPro" id="IPR036514">
    <property type="entry name" value="SGNH_hydro_sf"/>
</dbReference>
<dbReference type="Pfam" id="PF13472">
    <property type="entry name" value="Lipase_GDSL_2"/>
    <property type="match status" value="1"/>
</dbReference>
<name>A0ABW9QSZ6_9ACTN</name>
<dbReference type="Proteomes" id="UP000437736">
    <property type="component" value="Unassembled WGS sequence"/>
</dbReference>
<dbReference type="InterPro" id="IPR013830">
    <property type="entry name" value="SGNH_hydro"/>
</dbReference>
<gene>
    <name evidence="3" type="ORF">GHK86_07800</name>
</gene>
<keyword evidence="3" id="KW-0378">Hydrolase</keyword>